<evidence type="ECO:0000256" key="1">
    <source>
        <dbReference type="SAM" id="MobiDB-lite"/>
    </source>
</evidence>
<feature type="compositionally biased region" description="Low complexity" evidence="1">
    <location>
        <begin position="102"/>
        <end position="114"/>
    </location>
</feature>
<evidence type="ECO:0000313" key="2">
    <source>
        <dbReference type="EMBL" id="KAI4545918.1"/>
    </source>
</evidence>
<name>A0AAD4UGQ9_OVIAM</name>
<reference evidence="2" key="1">
    <citation type="submission" date="2022-03" db="EMBL/GenBank/DDBJ databases">
        <title>Genomic analyses of argali, domestic sheep and their hybrids provide insights into chromosomal evolution, heterosis and genetic basis of agronomic traits.</title>
        <authorList>
            <person name="Li M."/>
        </authorList>
    </citation>
    <scope>NUCLEOTIDE SEQUENCE</scope>
    <source>
        <strain evidence="2">CAU-MHL-2022a</strain>
        <tissue evidence="2">Skin</tissue>
    </source>
</reference>
<dbReference type="AlphaFoldDB" id="A0AAD4UGQ9"/>
<dbReference type="EMBL" id="JAKZEL010000002">
    <property type="protein sequence ID" value="KAI4545918.1"/>
    <property type="molecule type" value="Genomic_DNA"/>
</dbReference>
<organism evidence="2 3">
    <name type="scientific">Ovis ammon polii</name>
    <dbReference type="NCBI Taxonomy" id="230172"/>
    <lineage>
        <taxon>Eukaryota</taxon>
        <taxon>Metazoa</taxon>
        <taxon>Chordata</taxon>
        <taxon>Craniata</taxon>
        <taxon>Vertebrata</taxon>
        <taxon>Euteleostomi</taxon>
        <taxon>Mammalia</taxon>
        <taxon>Eutheria</taxon>
        <taxon>Laurasiatheria</taxon>
        <taxon>Artiodactyla</taxon>
        <taxon>Ruminantia</taxon>
        <taxon>Pecora</taxon>
        <taxon>Bovidae</taxon>
        <taxon>Caprinae</taxon>
        <taxon>Ovis</taxon>
    </lineage>
</organism>
<comment type="caution">
    <text evidence="2">The sequence shown here is derived from an EMBL/GenBank/DDBJ whole genome shotgun (WGS) entry which is preliminary data.</text>
</comment>
<sequence>MQPTCSFGEELQVESSVLVRVPCWHRQRMLPCIPKFKAVSCCGGDSLVPRNADFRFTGSMPAPPPRQLGWGAQSSPKPPLSPVSIGTWVLGRKTSRSSSWRPLAASAPASGPPSFGLQQHLKSGHQWNRVTHGWEAPVAF</sequence>
<dbReference type="Proteomes" id="UP001214576">
    <property type="component" value="Unassembled WGS sequence"/>
</dbReference>
<accession>A0AAD4UGQ9</accession>
<feature type="region of interest" description="Disordered" evidence="1">
    <location>
        <begin position="99"/>
        <end position="122"/>
    </location>
</feature>
<protein>
    <submittedName>
        <fullName evidence="2">Uncharacterized protein</fullName>
    </submittedName>
</protein>
<proteinExistence type="predicted"/>
<keyword evidence="3" id="KW-1185">Reference proteome</keyword>
<evidence type="ECO:0000313" key="3">
    <source>
        <dbReference type="Proteomes" id="UP001214576"/>
    </source>
</evidence>
<feature type="region of interest" description="Disordered" evidence="1">
    <location>
        <begin position="58"/>
        <end position="80"/>
    </location>
</feature>
<gene>
    <name evidence="2" type="ORF">MG293_002473</name>
</gene>